<sequence>LPDIETNLSFFKSFAINLSIVDENDELNSIRQDATNPHKDKNDCKYTFCVIVVFGNFEGEDLVLSKIGIVIEVKCG</sequence>
<comment type="caution">
    <text evidence="1">The sequence shown here is derived from an EMBL/GenBank/DDBJ whole genome shotgun (WGS) entry which is preliminary data.</text>
</comment>
<proteinExistence type="predicted"/>
<protein>
    <submittedName>
        <fullName evidence="1">18303_t:CDS:1</fullName>
    </submittedName>
</protein>
<evidence type="ECO:0000313" key="2">
    <source>
        <dbReference type="Proteomes" id="UP001153678"/>
    </source>
</evidence>
<reference evidence="1" key="1">
    <citation type="submission" date="2022-08" db="EMBL/GenBank/DDBJ databases">
        <authorList>
            <person name="Kallberg Y."/>
            <person name="Tangrot J."/>
            <person name="Rosling A."/>
        </authorList>
    </citation>
    <scope>NUCLEOTIDE SEQUENCE</scope>
    <source>
        <strain evidence="1">Wild A</strain>
    </source>
</reference>
<accession>A0A9W4TAU7</accession>
<feature type="non-terminal residue" evidence="1">
    <location>
        <position position="1"/>
    </location>
</feature>
<dbReference type="Gene3D" id="3.60.130.30">
    <property type="match status" value="1"/>
</dbReference>
<name>A0A9W4TAU7_9GLOM</name>
<dbReference type="Proteomes" id="UP001153678">
    <property type="component" value="Unassembled WGS sequence"/>
</dbReference>
<dbReference type="AlphaFoldDB" id="A0A9W4TAU7"/>
<dbReference type="EMBL" id="CAMKVN010020922">
    <property type="protein sequence ID" value="CAI2199300.1"/>
    <property type="molecule type" value="Genomic_DNA"/>
</dbReference>
<organism evidence="1 2">
    <name type="scientific">Funneliformis geosporum</name>
    <dbReference type="NCBI Taxonomy" id="1117311"/>
    <lineage>
        <taxon>Eukaryota</taxon>
        <taxon>Fungi</taxon>
        <taxon>Fungi incertae sedis</taxon>
        <taxon>Mucoromycota</taxon>
        <taxon>Glomeromycotina</taxon>
        <taxon>Glomeromycetes</taxon>
        <taxon>Glomerales</taxon>
        <taxon>Glomeraceae</taxon>
        <taxon>Funneliformis</taxon>
    </lineage>
</organism>
<gene>
    <name evidence="1" type="ORF">FWILDA_LOCUS19005</name>
</gene>
<feature type="non-terminal residue" evidence="1">
    <location>
        <position position="76"/>
    </location>
</feature>
<evidence type="ECO:0000313" key="1">
    <source>
        <dbReference type="EMBL" id="CAI2199300.1"/>
    </source>
</evidence>
<keyword evidence="2" id="KW-1185">Reference proteome</keyword>
<dbReference type="OrthoDB" id="2690740at2759"/>